<dbReference type="Proteomes" id="UP000031666">
    <property type="component" value="Unassembled WGS sequence"/>
</dbReference>
<evidence type="ECO:0000313" key="4">
    <source>
        <dbReference type="Proteomes" id="UP000031666"/>
    </source>
</evidence>
<proteinExistence type="predicted"/>
<evidence type="ECO:0000256" key="1">
    <source>
        <dbReference type="SAM" id="MobiDB-lite"/>
    </source>
</evidence>
<evidence type="ECO:0000313" key="3">
    <source>
        <dbReference type="EMBL" id="GAM75473.1"/>
    </source>
</evidence>
<accession>A0A0B8QK26</accession>
<feature type="region of interest" description="Disordered" evidence="1">
    <location>
        <begin position="1"/>
        <end position="22"/>
    </location>
</feature>
<reference evidence="3 4" key="1">
    <citation type="submission" date="2015-01" db="EMBL/GenBank/DDBJ databases">
        <title>Vibrio sp. C94 JCM 19241 whole genome shotgun sequence.</title>
        <authorList>
            <person name="Sawabe T."/>
            <person name="Meirelles P."/>
            <person name="Feng G."/>
            <person name="Sayaka M."/>
            <person name="Hattori M."/>
            <person name="Ohkuma M."/>
        </authorList>
    </citation>
    <scope>NUCLEOTIDE SEQUENCE [LARGE SCALE GENOMIC DNA]</scope>
    <source>
        <strain evidence="4">JCM 19241</strain>
    </source>
</reference>
<reference evidence="3 4" key="2">
    <citation type="submission" date="2015-01" db="EMBL/GenBank/DDBJ databases">
        <authorList>
            <consortium name="NBRP consortium"/>
            <person name="Sawabe T."/>
            <person name="Meirelles P."/>
            <person name="Feng G."/>
            <person name="Sayaka M."/>
            <person name="Hattori M."/>
            <person name="Ohkuma M."/>
        </authorList>
    </citation>
    <scope>NUCLEOTIDE SEQUENCE [LARGE SCALE GENOMIC DNA]</scope>
    <source>
        <strain evidence="4">JCM 19241</strain>
    </source>
</reference>
<dbReference type="Pfam" id="PF10335">
    <property type="entry name" value="DUF294_C"/>
    <property type="match status" value="1"/>
</dbReference>
<protein>
    <submittedName>
        <fullName evidence="3">Signal-transduction protein</fullName>
    </submittedName>
</protein>
<dbReference type="InterPro" id="IPR018821">
    <property type="entry name" value="DUF294_put_nucleoTrafse_sb-bd"/>
</dbReference>
<evidence type="ECO:0000259" key="2">
    <source>
        <dbReference type="Pfam" id="PF10335"/>
    </source>
</evidence>
<name>A0A0B8QK26_9VIBR</name>
<feature type="domain" description="DUF294" evidence="2">
    <location>
        <begin position="2"/>
        <end position="52"/>
    </location>
</feature>
<feature type="compositionally biased region" description="Acidic residues" evidence="1">
    <location>
        <begin position="13"/>
        <end position="22"/>
    </location>
</feature>
<comment type="caution">
    <text evidence="3">The sequence shown here is derived from an EMBL/GenBank/DDBJ whole genome shotgun (WGS) entry which is preliminary data.</text>
</comment>
<dbReference type="STRING" id="1481914.JCM19241_3385"/>
<dbReference type="AlphaFoldDB" id="A0A0B8QK26"/>
<gene>
    <name evidence="3" type="ORF">JCM19241_3385</name>
</gene>
<organism evidence="3 4">
    <name type="scientific">Vibrio ishigakensis</name>
    <dbReference type="NCBI Taxonomy" id="1481914"/>
    <lineage>
        <taxon>Bacteria</taxon>
        <taxon>Pseudomonadati</taxon>
        <taxon>Pseudomonadota</taxon>
        <taxon>Gammaproteobacteria</taxon>
        <taxon>Vibrionales</taxon>
        <taxon>Vibrionaceae</taxon>
        <taxon>Vibrio</taxon>
    </lineage>
</organism>
<sequence>MVRIRHQAIDIEQGNEPDNNIEPDNLSDFERRNLKDAFQILSNAQNFLKFRYQGNSFNNG</sequence>
<dbReference type="EMBL" id="BBSC01000004">
    <property type="protein sequence ID" value="GAM75473.1"/>
    <property type="molecule type" value="Genomic_DNA"/>
</dbReference>